<dbReference type="PANTHER" id="PTHR35399:SF4">
    <property type="entry name" value="MEMBRANE PROTEIN"/>
    <property type="match status" value="1"/>
</dbReference>
<dbReference type="PANTHER" id="PTHR35399">
    <property type="entry name" value="SLR8030 PROTEIN"/>
    <property type="match status" value="1"/>
</dbReference>
<dbReference type="PROSITE" id="PS51318">
    <property type="entry name" value="TAT"/>
    <property type="match status" value="1"/>
</dbReference>
<evidence type="ECO:0000313" key="1">
    <source>
        <dbReference type="EMBL" id="KJE24603.1"/>
    </source>
</evidence>
<dbReference type="Pfam" id="PF05787">
    <property type="entry name" value="PhoX"/>
    <property type="match status" value="2"/>
</dbReference>
<dbReference type="Proteomes" id="UP000032545">
    <property type="component" value="Unassembled WGS sequence"/>
</dbReference>
<dbReference type="PATRIC" id="fig|1502723.3.peg.4230"/>
<proteinExistence type="predicted"/>
<keyword evidence="2" id="KW-1185">Reference proteome</keyword>
<dbReference type="EMBL" id="JYFN01000005">
    <property type="protein sequence ID" value="KJE24603.1"/>
    <property type="molecule type" value="Genomic_DNA"/>
</dbReference>
<dbReference type="InterPro" id="IPR006311">
    <property type="entry name" value="TAT_signal"/>
</dbReference>
<gene>
    <name evidence="1" type="ORF">FF36_00977</name>
</gene>
<evidence type="ECO:0000313" key="2">
    <source>
        <dbReference type="Proteomes" id="UP000032545"/>
    </source>
</evidence>
<comment type="caution">
    <text evidence="1">The sequence shown here is derived from an EMBL/GenBank/DDBJ whole genome shotgun (WGS) entry which is preliminary data.</text>
</comment>
<accession>A0A0D8BK04</accession>
<dbReference type="AlphaFoldDB" id="A0A0D8BK04"/>
<sequence precursor="true">MVVNRRQLMAGAGTAGLGFALAGAVDAVFAGTANAATPKAFRGYGELVADPKKVIDLPAGFRYTVFSRAGKDTLDGGGAVPGSHDGMYAFPGGFGRSVLVRNHELSPGTDIPAVPHRDGLVYDPACAGGTTTLTVAGDRLLGHVPSLAGTYRNCAGGGTPWRTWLSCEETEATPATEAVLTKKHGYVFEVDPFGRLRDAAPVPLTALGRFPHEAVAIDPHSGIVYLTEDAAKPYGLLYRFLPRRPLGGPGSLRAGGKLQALSVPDVRDLSAVRELHTKLAVTWVDVPDPDATTVSVRSQFDAAKITRVPKAEGIFWSEGTAYIVSSYAKKSDGAATDHSGQVWRFDPKRSTLELVLRLEPGGRFDGPDNITVSPLGGIVLCEDGDGENYLVAPSADGTPYPLARNAGSDSEWAGATFSQDGRWLYANVQGDGLTVAITGPWWRG</sequence>
<reference evidence="2" key="1">
    <citation type="submission" date="2015-02" db="EMBL/GenBank/DDBJ databases">
        <title>Draft Genome of Frankia sp. CpI1-S.</title>
        <authorList>
            <person name="Oshone R.T."/>
            <person name="Ngom M."/>
            <person name="Ghodhbane-Gtari F."/>
            <person name="Gtari M."/>
            <person name="Morris K."/>
            <person name="Thomas K."/>
            <person name="Sen A."/>
            <person name="Tisa L.S."/>
        </authorList>
    </citation>
    <scope>NUCLEOTIDE SEQUENCE [LARGE SCALE GENOMIC DNA]</scope>
    <source>
        <strain evidence="2">CpI1-S</strain>
    </source>
</reference>
<organism evidence="1 2">
    <name type="scientific">Frankia torreyi</name>
    <dbReference type="NCBI Taxonomy" id="1856"/>
    <lineage>
        <taxon>Bacteria</taxon>
        <taxon>Bacillati</taxon>
        <taxon>Actinomycetota</taxon>
        <taxon>Actinomycetes</taxon>
        <taxon>Frankiales</taxon>
        <taxon>Frankiaceae</taxon>
        <taxon>Frankia</taxon>
    </lineage>
</organism>
<dbReference type="OrthoDB" id="5169219at2"/>
<protein>
    <submittedName>
        <fullName evidence="1">Putative phosphatase</fullName>
    </submittedName>
</protein>
<reference evidence="1 2" key="2">
    <citation type="journal article" date="2016" name="Genome Announc.">
        <title>Permanent Draft Genome Sequences for Two Variants of Frankia sp. Strain CpI1, the First Frankia Strain Isolated from Root Nodules of Comptonia peregrina.</title>
        <authorList>
            <person name="Oshone R."/>
            <person name="Hurst S.G.IV."/>
            <person name="Abebe-Akele F."/>
            <person name="Simpson S."/>
            <person name="Morris K."/>
            <person name="Thomas W.K."/>
            <person name="Tisa L.S."/>
        </authorList>
    </citation>
    <scope>NUCLEOTIDE SEQUENCE [LARGE SCALE GENOMIC DNA]</scope>
    <source>
        <strain evidence="2">CpI1-S</strain>
    </source>
</reference>
<dbReference type="RefSeq" id="WP_044883738.1">
    <property type="nucleotide sequence ID" value="NZ_JYFN01000005.1"/>
</dbReference>
<name>A0A0D8BK04_9ACTN</name>
<dbReference type="SUPFAM" id="SSF75011">
    <property type="entry name" value="3-carboxy-cis,cis-mucoante lactonizing enzyme"/>
    <property type="match status" value="1"/>
</dbReference>
<dbReference type="InterPro" id="IPR008557">
    <property type="entry name" value="PhoX"/>
</dbReference>